<evidence type="ECO:0000259" key="3">
    <source>
        <dbReference type="Pfam" id="PF05030"/>
    </source>
</evidence>
<feature type="region of interest" description="Disordered" evidence="2">
    <location>
        <begin position="180"/>
        <end position="220"/>
    </location>
</feature>
<proteinExistence type="inferred from homology"/>
<organism evidence="4 5">
    <name type="scientific">Eleusine coracana subsp. coracana</name>
    <dbReference type="NCBI Taxonomy" id="191504"/>
    <lineage>
        <taxon>Eukaryota</taxon>
        <taxon>Viridiplantae</taxon>
        <taxon>Streptophyta</taxon>
        <taxon>Embryophyta</taxon>
        <taxon>Tracheophyta</taxon>
        <taxon>Spermatophyta</taxon>
        <taxon>Magnoliopsida</taxon>
        <taxon>Liliopsida</taxon>
        <taxon>Poales</taxon>
        <taxon>Poaceae</taxon>
        <taxon>PACMAD clade</taxon>
        <taxon>Chloridoideae</taxon>
        <taxon>Cynodonteae</taxon>
        <taxon>Eleusininae</taxon>
        <taxon>Eleusine</taxon>
    </lineage>
</organism>
<feature type="region of interest" description="Disordered" evidence="2">
    <location>
        <begin position="236"/>
        <end position="278"/>
    </location>
</feature>
<feature type="compositionally biased region" description="Gly residues" evidence="2">
    <location>
        <begin position="193"/>
        <end position="202"/>
    </location>
</feature>
<dbReference type="AlphaFoldDB" id="A0AAV5EM26"/>
<evidence type="ECO:0000256" key="1">
    <source>
        <dbReference type="ARBA" id="ARBA00007945"/>
    </source>
</evidence>
<feature type="compositionally biased region" description="Gly residues" evidence="2">
    <location>
        <begin position="252"/>
        <end position="265"/>
    </location>
</feature>
<comment type="caution">
    <text evidence="4">The sequence shown here is derived from an EMBL/GenBank/DDBJ whole genome shotgun (WGS) entry which is preliminary data.</text>
</comment>
<dbReference type="EMBL" id="BQKI01000076">
    <property type="protein sequence ID" value="GJN23422.1"/>
    <property type="molecule type" value="Genomic_DNA"/>
</dbReference>
<dbReference type="InterPro" id="IPR007726">
    <property type="entry name" value="SS18_N"/>
</dbReference>
<name>A0AAV5EM26_ELECO</name>
<protein>
    <recommendedName>
        <fullName evidence="3">SS18 N-terminal domain-containing protein</fullName>
    </recommendedName>
</protein>
<evidence type="ECO:0000256" key="2">
    <source>
        <dbReference type="SAM" id="MobiDB-lite"/>
    </source>
</evidence>
<feature type="domain" description="SS18 N-terminal" evidence="3">
    <location>
        <begin position="81"/>
        <end position="127"/>
    </location>
</feature>
<gene>
    <name evidence="4" type="primary">gb11070</name>
    <name evidence="4" type="ORF">PR202_gb11070</name>
</gene>
<evidence type="ECO:0000313" key="4">
    <source>
        <dbReference type="EMBL" id="GJN23422.1"/>
    </source>
</evidence>
<keyword evidence="5" id="KW-1185">Reference proteome</keyword>
<evidence type="ECO:0000313" key="5">
    <source>
        <dbReference type="Proteomes" id="UP001054889"/>
    </source>
</evidence>
<dbReference type="Pfam" id="PF05030">
    <property type="entry name" value="SSXT"/>
    <property type="match status" value="1"/>
</dbReference>
<comment type="similarity">
    <text evidence="1">Belongs to the SS18 family.</text>
</comment>
<reference evidence="4" key="1">
    <citation type="journal article" date="2018" name="DNA Res.">
        <title>Multiple hybrid de novo genome assembly of finger millet, an orphan allotetraploid crop.</title>
        <authorList>
            <person name="Hatakeyama M."/>
            <person name="Aluri S."/>
            <person name="Balachadran M.T."/>
            <person name="Sivarajan S.R."/>
            <person name="Patrignani A."/>
            <person name="Gruter S."/>
            <person name="Poveda L."/>
            <person name="Shimizu-Inatsugi R."/>
            <person name="Baeten J."/>
            <person name="Francoijs K.J."/>
            <person name="Nataraja K.N."/>
            <person name="Reddy Y.A.N."/>
            <person name="Phadnis S."/>
            <person name="Ravikumar R.L."/>
            <person name="Schlapbach R."/>
            <person name="Sreeman S.M."/>
            <person name="Shimizu K.K."/>
        </authorList>
    </citation>
    <scope>NUCLEOTIDE SEQUENCE</scope>
</reference>
<accession>A0AAV5EM26</accession>
<dbReference type="Proteomes" id="UP001054889">
    <property type="component" value="Unassembled WGS sequence"/>
</dbReference>
<sequence>MQQQHMMQMNQGMMGGYGSPPAVTTDLIQQVGSPAKALPLLSTIPATIESFPFACALILDCKDTRVLECTVFAYLRASTVQYLDENKQLILAILDNQNSGKMEECERNQAKLQHNLMYLAAIADSQPPQTAPLSQYPSNLMMQPGARYMSPQSAQMMSPQPLMAARSPMMYAHPSMSPLQQQQQQASAAHGQLGMGSGGGTTSGFNILHGEASMGDGGGGGNSMMNAGMFSGFGRSGSGAKEGSTSLSVDIRGGGANSGAQGGDGEYMKAGGNVEEGS</sequence>
<reference evidence="4" key="2">
    <citation type="submission" date="2021-12" db="EMBL/GenBank/DDBJ databases">
        <title>Resequencing data analysis of finger millet.</title>
        <authorList>
            <person name="Hatakeyama M."/>
            <person name="Aluri S."/>
            <person name="Balachadran M.T."/>
            <person name="Sivarajan S.R."/>
            <person name="Poveda L."/>
            <person name="Shimizu-Inatsugi R."/>
            <person name="Schlapbach R."/>
            <person name="Sreeman S.M."/>
            <person name="Shimizu K.K."/>
        </authorList>
    </citation>
    <scope>NUCLEOTIDE SEQUENCE</scope>
</reference>